<keyword evidence="3 8" id="KW-0812">Transmembrane</keyword>
<proteinExistence type="predicted"/>
<dbReference type="InterPro" id="IPR018996">
    <property type="entry name" value="Man1/Src1-like_C"/>
</dbReference>
<protein>
    <recommendedName>
        <fullName evidence="9">Man1/Src1-like C-terminal domain-containing protein</fullName>
    </recommendedName>
</protein>
<feature type="compositionally biased region" description="Basic and acidic residues" evidence="7">
    <location>
        <begin position="295"/>
        <end position="318"/>
    </location>
</feature>
<feature type="transmembrane region" description="Helical" evidence="8">
    <location>
        <begin position="355"/>
        <end position="376"/>
    </location>
</feature>
<dbReference type="GO" id="GO:0005637">
    <property type="term" value="C:nuclear inner membrane"/>
    <property type="evidence" value="ECO:0007669"/>
    <property type="project" value="UniProtKB-SubCell"/>
</dbReference>
<dbReference type="GO" id="GO:0034399">
    <property type="term" value="C:nuclear periphery"/>
    <property type="evidence" value="ECO:0007669"/>
    <property type="project" value="TreeGrafter"/>
</dbReference>
<dbReference type="PANTHER" id="PTHR47808:SF2">
    <property type="entry name" value="LEM DOMAIN-CONTAINING PROTEIN 2"/>
    <property type="match status" value="1"/>
</dbReference>
<dbReference type="PANTHER" id="PTHR47808">
    <property type="entry name" value="INNER NUCLEAR MEMBRANE PROTEIN HEH2-RELATED"/>
    <property type="match status" value="1"/>
</dbReference>
<dbReference type="GO" id="GO:0003682">
    <property type="term" value="F:chromatin binding"/>
    <property type="evidence" value="ECO:0007669"/>
    <property type="project" value="InterPro"/>
</dbReference>
<keyword evidence="5 8" id="KW-0472">Membrane</keyword>
<dbReference type="InterPro" id="IPR041885">
    <property type="entry name" value="MAN1_winged_helix_dom"/>
</dbReference>
<evidence type="ECO:0000256" key="1">
    <source>
        <dbReference type="ARBA" id="ARBA00004540"/>
    </source>
</evidence>
<organism evidence="10 11">
    <name type="scientific">Peronospora matthiolae</name>
    <dbReference type="NCBI Taxonomy" id="2874970"/>
    <lineage>
        <taxon>Eukaryota</taxon>
        <taxon>Sar</taxon>
        <taxon>Stramenopiles</taxon>
        <taxon>Oomycota</taxon>
        <taxon>Peronosporomycetes</taxon>
        <taxon>Peronosporales</taxon>
        <taxon>Peronosporaceae</taxon>
        <taxon>Peronospora</taxon>
    </lineage>
</organism>
<evidence type="ECO:0000256" key="4">
    <source>
        <dbReference type="ARBA" id="ARBA00022989"/>
    </source>
</evidence>
<evidence type="ECO:0000256" key="3">
    <source>
        <dbReference type="ARBA" id="ARBA00022692"/>
    </source>
</evidence>
<feature type="compositionally biased region" description="Basic and acidic residues" evidence="7">
    <location>
        <begin position="249"/>
        <end position="260"/>
    </location>
</feature>
<feature type="region of interest" description="Disordered" evidence="7">
    <location>
        <begin position="705"/>
        <end position="747"/>
    </location>
</feature>
<feature type="region of interest" description="Disordered" evidence="7">
    <location>
        <begin position="215"/>
        <end position="318"/>
    </location>
</feature>
<dbReference type="GO" id="GO:0005783">
    <property type="term" value="C:endoplasmic reticulum"/>
    <property type="evidence" value="ECO:0007669"/>
    <property type="project" value="TreeGrafter"/>
</dbReference>
<dbReference type="AlphaFoldDB" id="A0AAV1TKM4"/>
<evidence type="ECO:0000256" key="5">
    <source>
        <dbReference type="ARBA" id="ARBA00023136"/>
    </source>
</evidence>
<sequence length="747" mass="82966">MELRRDHHSTSSPGPSGRPKRKPSSAVTMGTALRVKRRRVDSSDVSAASPAVSSAGVERQSAASTRRQVAIQPPTRSVARATLACEKRAFQEKLLAEPKTKSSVLKTSLPLFSRYADPSVQSPQSRRRSRGQVEGVREAAAEYNVPCGSSLSLSSPSGDKSTEKQPTGSKSLYIKSKSEDQHGVDRCSLVEHGPSPEMVEGDDILQTLLGVSTPRVPRRFPSEDALTDGEQRDREALRRRRQQLQREFSVMKEEKQETFDGFRASNAGAGGTSLVPSQEGTRRKRSFTSCVWEQGTRHSHDGGVKDSRDTVVGGREKDVGGSLQLMDEEVETDEETTESKIRRLGKVMSMNWRQFFMWLVSGAVLLCAMVVAVPFVKNVLKPTLPYCDSEWREVDEGTFVLADPADAFDRSKALQPFISNAAMESHGSGSSCQPCPVYGNCLNGSIISCASPYELQHGLCKESPEVQASLNQLAFYIRKVIVEKAAKSACDNVSIWNFLYADGGASKPARDVTAPVEVLLSDVQTFVAQTSLVEEAVPESSRDYVFNRALDMVLRDLNDISVTEDQSQLLVGNRAVPLFCRARHQLFTHTKLMLLAVALGTALVSAYRQFLVYRTKRELVDRFVKEVRFLLLDQTRRPDRFYPVDLLRDHLFAKQSFQDRAWLCKSVWPAVVTAVKKDSRISTRTMRVRGKDMIVWEWASSPSRSYRQAGSHQSRKSRIPKLLEGSGGNTRGVPLGRRKKGSRMSLP</sequence>
<dbReference type="EMBL" id="CAKLBY020000058">
    <property type="protein sequence ID" value="CAK7921708.1"/>
    <property type="molecule type" value="Genomic_DNA"/>
</dbReference>
<evidence type="ECO:0000313" key="11">
    <source>
        <dbReference type="Proteomes" id="UP001162060"/>
    </source>
</evidence>
<evidence type="ECO:0000256" key="7">
    <source>
        <dbReference type="SAM" id="MobiDB-lite"/>
    </source>
</evidence>
<dbReference type="Gene3D" id="1.10.10.1180">
    <property type="entry name" value="MAN1, winged-helix domain"/>
    <property type="match status" value="1"/>
</dbReference>
<comment type="subcellular location">
    <subcellularLocation>
        <location evidence="1">Nucleus inner membrane</location>
    </subcellularLocation>
</comment>
<reference evidence="10" key="1">
    <citation type="submission" date="2024-01" db="EMBL/GenBank/DDBJ databases">
        <authorList>
            <person name="Webb A."/>
        </authorList>
    </citation>
    <scope>NUCLEOTIDE SEQUENCE</scope>
    <source>
        <strain evidence="10">Pm1</strain>
    </source>
</reference>
<evidence type="ECO:0000256" key="2">
    <source>
        <dbReference type="ARBA" id="ARBA00022553"/>
    </source>
</evidence>
<feature type="compositionally biased region" description="Low complexity" evidence="7">
    <location>
        <begin position="43"/>
        <end position="55"/>
    </location>
</feature>
<dbReference type="Proteomes" id="UP001162060">
    <property type="component" value="Unassembled WGS sequence"/>
</dbReference>
<evidence type="ECO:0000256" key="8">
    <source>
        <dbReference type="SAM" id="Phobius"/>
    </source>
</evidence>
<dbReference type="Pfam" id="PF09402">
    <property type="entry name" value="MSC"/>
    <property type="match status" value="1"/>
</dbReference>
<feature type="domain" description="Man1/Src1-like C-terminal" evidence="9">
    <location>
        <begin position="413"/>
        <end position="699"/>
    </location>
</feature>
<keyword evidence="2" id="KW-0597">Phosphoprotein</keyword>
<dbReference type="InterPro" id="IPR044780">
    <property type="entry name" value="Heh2/Src1"/>
</dbReference>
<feature type="region of interest" description="Disordered" evidence="7">
    <location>
        <begin position="1"/>
        <end position="76"/>
    </location>
</feature>
<comment type="caution">
    <text evidence="10">The sequence shown here is derived from an EMBL/GenBank/DDBJ whole genome shotgun (WGS) entry which is preliminary data.</text>
</comment>
<feature type="region of interest" description="Disordered" evidence="7">
    <location>
        <begin position="96"/>
        <end position="171"/>
    </location>
</feature>
<evidence type="ECO:0000256" key="6">
    <source>
        <dbReference type="ARBA" id="ARBA00023242"/>
    </source>
</evidence>
<name>A0AAV1TKM4_9STRA</name>
<feature type="compositionally biased region" description="Basic residues" evidence="7">
    <location>
        <begin position="736"/>
        <end position="747"/>
    </location>
</feature>
<keyword evidence="4 8" id="KW-1133">Transmembrane helix</keyword>
<dbReference type="GO" id="GO:0071763">
    <property type="term" value="P:nuclear membrane organization"/>
    <property type="evidence" value="ECO:0007669"/>
    <property type="project" value="TreeGrafter"/>
</dbReference>
<evidence type="ECO:0000313" key="10">
    <source>
        <dbReference type="EMBL" id="CAK7921708.1"/>
    </source>
</evidence>
<evidence type="ECO:0000259" key="9">
    <source>
        <dbReference type="Pfam" id="PF09402"/>
    </source>
</evidence>
<accession>A0AAV1TKM4</accession>
<keyword evidence="6" id="KW-0539">Nucleus</keyword>
<gene>
    <name evidence="10" type="ORF">PM001_LOCUS7277</name>
</gene>